<dbReference type="InterPro" id="IPR036322">
    <property type="entry name" value="WD40_repeat_dom_sf"/>
</dbReference>
<dbReference type="GeneID" id="20713606"/>
<dbReference type="GO" id="GO:0005524">
    <property type="term" value="F:ATP binding"/>
    <property type="evidence" value="ECO:0007669"/>
    <property type="project" value="UniProtKB-UniRule"/>
</dbReference>
<dbReference type="Pfam" id="PF00063">
    <property type="entry name" value="Myosin_head"/>
    <property type="match status" value="1"/>
</dbReference>
<reference evidence="13 14" key="1">
    <citation type="journal article" date="2012" name="MBio">
        <title>Comparative genome analysis of three eukaryotic parasites with differing abilities to transform leukocytes reveals key mediators of Theileria-induced leukocyte transformation.</title>
        <authorList>
            <person name="Hayashida K."/>
            <person name="Hara Y."/>
            <person name="Abe T."/>
            <person name="Yamasaki C."/>
            <person name="Toyoda A."/>
            <person name="Kosuge T."/>
            <person name="Suzuki Y."/>
            <person name="Sato Y."/>
            <person name="Kawashima S."/>
            <person name="Katayama T."/>
            <person name="Wakaguri H."/>
            <person name="Inoue N."/>
            <person name="Homma K."/>
            <person name="Tada-Umezaki M."/>
            <person name="Yagi Y."/>
            <person name="Fujii Y."/>
            <person name="Habara T."/>
            <person name="Kanehisa M."/>
            <person name="Watanabe H."/>
            <person name="Ito K."/>
            <person name="Gojobori T."/>
            <person name="Sugawara H."/>
            <person name="Imanishi T."/>
            <person name="Weir W."/>
            <person name="Gardner M."/>
            <person name="Pain A."/>
            <person name="Shiels B."/>
            <person name="Hattori M."/>
            <person name="Nene V."/>
            <person name="Sugimoto C."/>
        </authorList>
    </citation>
    <scope>NUCLEOTIDE SEQUENCE [LARGE SCALE GENOMIC DNA]</scope>
    <source>
        <strain evidence="13 14">Shintoku</strain>
    </source>
</reference>
<keyword evidence="1 8" id="KW-0853">WD repeat</keyword>
<dbReference type="Gene3D" id="1.10.10.820">
    <property type="match status" value="1"/>
</dbReference>
<dbReference type="GO" id="GO:0000146">
    <property type="term" value="F:microfilament motor activity"/>
    <property type="evidence" value="ECO:0007669"/>
    <property type="project" value="TreeGrafter"/>
</dbReference>
<dbReference type="InterPro" id="IPR015943">
    <property type="entry name" value="WD40/YVTN_repeat-like_dom_sf"/>
</dbReference>
<evidence type="ECO:0000256" key="6">
    <source>
        <dbReference type="ARBA" id="ARBA00023175"/>
    </source>
</evidence>
<dbReference type="SUPFAM" id="SSF50978">
    <property type="entry name" value="WD40 repeat-like"/>
    <property type="match status" value="1"/>
</dbReference>
<dbReference type="PRINTS" id="PR00193">
    <property type="entry name" value="MYOSINHEAVY"/>
</dbReference>
<dbReference type="SMART" id="SM00320">
    <property type="entry name" value="WD40"/>
    <property type="match status" value="6"/>
</dbReference>
<dbReference type="Gene3D" id="1.20.120.720">
    <property type="entry name" value="Myosin VI head, motor domain, U50 subdomain"/>
    <property type="match status" value="1"/>
</dbReference>
<dbReference type="GO" id="GO:0016020">
    <property type="term" value="C:membrane"/>
    <property type="evidence" value="ECO:0007669"/>
    <property type="project" value="TreeGrafter"/>
</dbReference>
<dbReference type="Gene3D" id="1.20.58.530">
    <property type="match status" value="1"/>
</dbReference>
<protein>
    <submittedName>
        <fullName evidence="13">Myosin</fullName>
    </submittedName>
</protein>
<keyword evidence="6 9" id="KW-0505">Motor protein</keyword>
<dbReference type="SMART" id="SM00242">
    <property type="entry name" value="MYSc"/>
    <property type="match status" value="1"/>
</dbReference>
<evidence type="ECO:0000256" key="11">
    <source>
        <dbReference type="SAM" id="MobiDB-lite"/>
    </source>
</evidence>
<keyword evidence="10" id="KW-0175">Coiled coil</keyword>
<evidence type="ECO:0000313" key="14">
    <source>
        <dbReference type="Proteomes" id="UP000003786"/>
    </source>
</evidence>
<feature type="domain" description="Myosin motor" evidence="12">
    <location>
        <begin position="69"/>
        <end position="815"/>
    </location>
</feature>
<dbReference type="Gene3D" id="1.20.5.190">
    <property type="match status" value="1"/>
</dbReference>
<name>J4D5Z8_THEOR</name>
<dbReference type="EMBL" id="AP011946">
    <property type="protein sequence ID" value="BAM39265.1"/>
    <property type="molecule type" value="Genomic_DNA"/>
</dbReference>
<dbReference type="InterPro" id="IPR019775">
    <property type="entry name" value="WD40_repeat_CS"/>
</dbReference>
<evidence type="ECO:0000256" key="9">
    <source>
        <dbReference type="PROSITE-ProRule" id="PRU00782"/>
    </source>
</evidence>
<keyword evidence="7 9" id="KW-0009">Actin-binding</keyword>
<gene>
    <name evidence="13" type="ORF">TOT_010000724</name>
</gene>
<dbReference type="eggNOG" id="KOG0160">
    <property type="taxonomic scope" value="Eukaryota"/>
</dbReference>
<evidence type="ECO:0000256" key="8">
    <source>
        <dbReference type="PROSITE-ProRule" id="PRU00221"/>
    </source>
</evidence>
<feature type="region of interest" description="Actin-binding" evidence="9">
    <location>
        <begin position="680"/>
        <end position="702"/>
    </location>
</feature>
<dbReference type="Gene3D" id="3.40.850.10">
    <property type="entry name" value="Kinesin motor domain"/>
    <property type="match status" value="1"/>
</dbReference>
<dbReference type="RefSeq" id="XP_009689566.1">
    <property type="nucleotide sequence ID" value="XM_009691271.1"/>
</dbReference>
<evidence type="ECO:0000256" key="4">
    <source>
        <dbReference type="ARBA" id="ARBA00022840"/>
    </source>
</evidence>
<evidence type="ECO:0000256" key="5">
    <source>
        <dbReference type="ARBA" id="ARBA00023123"/>
    </source>
</evidence>
<proteinExistence type="inferred from homology"/>
<organism evidence="13 14">
    <name type="scientific">Theileria orientalis strain Shintoku</name>
    <dbReference type="NCBI Taxonomy" id="869250"/>
    <lineage>
        <taxon>Eukaryota</taxon>
        <taxon>Sar</taxon>
        <taxon>Alveolata</taxon>
        <taxon>Apicomplexa</taxon>
        <taxon>Aconoidasida</taxon>
        <taxon>Piroplasmida</taxon>
        <taxon>Theileriidae</taxon>
        <taxon>Theileria</taxon>
    </lineage>
</organism>
<feature type="repeat" description="WD" evidence="8">
    <location>
        <begin position="1439"/>
        <end position="1481"/>
    </location>
</feature>
<dbReference type="GO" id="GO:0051015">
    <property type="term" value="F:actin filament binding"/>
    <property type="evidence" value="ECO:0007669"/>
    <property type="project" value="TreeGrafter"/>
</dbReference>
<keyword evidence="3 9" id="KW-0547">Nucleotide-binding</keyword>
<dbReference type="Gene3D" id="3.40.50.300">
    <property type="entry name" value="P-loop containing nucleotide triphosphate hydrolases"/>
    <property type="match status" value="1"/>
</dbReference>
<dbReference type="InterPro" id="IPR001609">
    <property type="entry name" value="Myosin_head_motor_dom-like"/>
</dbReference>
<dbReference type="GO" id="GO:0016459">
    <property type="term" value="C:myosin complex"/>
    <property type="evidence" value="ECO:0007669"/>
    <property type="project" value="UniProtKB-KW"/>
</dbReference>
<dbReference type="CDD" id="cd14888">
    <property type="entry name" value="MYSc_Myo27"/>
    <property type="match status" value="1"/>
</dbReference>
<feature type="binding site" evidence="9">
    <location>
        <begin position="160"/>
        <end position="167"/>
    </location>
    <ligand>
        <name>ATP</name>
        <dbReference type="ChEBI" id="CHEBI:30616"/>
    </ligand>
</feature>
<evidence type="ECO:0000313" key="13">
    <source>
        <dbReference type="EMBL" id="BAM39265.1"/>
    </source>
</evidence>
<dbReference type="InterPro" id="IPR036961">
    <property type="entry name" value="Kinesin_motor_dom_sf"/>
</dbReference>
<accession>J4D5Z8</accession>
<dbReference type="OrthoDB" id="6108017at2759"/>
<dbReference type="InterPro" id="IPR000048">
    <property type="entry name" value="IQ_motif_EF-hand-BS"/>
</dbReference>
<dbReference type="GO" id="GO:0007015">
    <property type="term" value="P:actin filament organization"/>
    <property type="evidence" value="ECO:0007669"/>
    <property type="project" value="TreeGrafter"/>
</dbReference>
<dbReference type="STRING" id="869250.J4D5Z8"/>
<feature type="compositionally biased region" description="Polar residues" evidence="11">
    <location>
        <begin position="196"/>
        <end position="214"/>
    </location>
</feature>
<dbReference type="eggNOG" id="KOG0266">
    <property type="taxonomic scope" value="Eukaryota"/>
</dbReference>
<dbReference type="PROSITE" id="PS50096">
    <property type="entry name" value="IQ"/>
    <property type="match status" value="4"/>
</dbReference>
<keyword evidence="14" id="KW-1185">Reference proteome</keyword>
<dbReference type="InterPro" id="IPR027417">
    <property type="entry name" value="P-loop_NTPase"/>
</dbReference>
<keyword evidence="2" id="KW-0677">Repeat</keyword>
<dbReference type="PROSITE" id="PS00678">
    <property type="entry name" value="WD_REPEATS_1"/>
    <property type="match status" value="1"/>
</dbReference>
<keyword evidence="4 9" id="KW-0067">ATP-binding</keyword>
<dbReference type="VEuPathDB" id="PiroplasmaDB:TOT_010000724"/>
<dbReference type="GO" id="GO:0005737">
    <property type="term" value="C:cytoplasm"/>
    <property type="evidence" value="ECO:0007669"/>
    <property type="project" value="TreeGrafter"/>
</dbReference>
<dbReference type="Gene3D" id="1.20.5.4820">
    <property type="match status" value="1"/>
</dbReference>
<keyword evidence="5 9" id="KW-0518">Myosin</keyword>
<dbReference type="Pfam" id="PF00400">
    <property type="entry name" value="WD40"/>
    <property type="match status" value="1"/>
</dbReference>
<dbReference type="PROSITE" id="PS51456">
    <property type="entry name" value="MYOSIN_MOTOR"/>
    <property type="match status" value="1"/>
</dbReference>
<dbReference type="PROSITE" id="PS50082">
    <property type="entry name" value="WD_REPEATS_2"/>
    <property type="match status" value="1"/>
</dbReference>
<evidence type="ECO:0000256" key="7">
    <source>
        <dbReference type="ARBA" id="ARBA00023203"/>
    </source>
</evidence>
<dbReference type="Pfam" id="PF00612">
    <property type="entry name" value="IQ"/>
    <property type="match status" value="2"/>
</dbReference>
<dbReference type="InterPro" id="IPR001680">
    <property type="entry name" value="WD40_rpt"/>
</dbReference>
<evidence type="ECO:0000256" key="1">
    <source>
        <dbReference type="ARBA" id="ARBA00022574"/>
    </source>
</evidence>
<dbReference type="SUPFAM" id="SSF52540">
    <property type="entry name" value="P-loop containing nucleoside triphosphate hydrolases"/>
    <property type="match status" value="3"/>
</dbReference>
<evidence type="ECO:0000256" key="3">
    <source>
        <dbReference type="ARBA" id="ARBA00022741"/>
    </source>
</evidence>
<dbReference type="OMA" id="GIIECVY"/>
<dbReference type="PANTHER" id="PTHR13140:SF706">
    <property type="entry name" value="DILUTE CLASS UNCONVENTIONAL MYOSIN, ISOFORM C"/>
    <property type="match status" value="1"/>
</dbReference>
<feature type="coiled-coil region" evidence="10">
    <location>
        <begin position="973"/>
        <end position="1049"/>
    </location>
</feature>
<dbReference type="KEGG" id="tot:TOT_010000724"/>
<comment type="similarity">
    <text evidence="9">Belongs to the TRAFAC class myosin-kinesin ATPase superfamily. Myosin family.</text>
</comment>
<feature type="region of interest" description="Disordered" evidence="11">
    <location>
        <begin position="196"/>
        <end position="216"/>
    </location>
</feature>
<dbReference type="Proteomes" id="UP000003786">
    <property type="component" value="Chromosome 1"/>
</dbReference>
<evidence type="ECO:0000256" key="2">
    <source>
        <dbReference type="ARBA" id="ARBA00022737"/>
    </source>
</evidence>
<evidence type="ECO:0000259" key="12">
    <source>
        <dbReference type="PROSITE" id="PS51456"/>
    </source>
</evidence>
<evidence type="ECO:0000256" key="10">
    <source>
        <dbReference type="SAM" id="Coils"/>
    </source>
</evidence>
<dbReference type="SMART" id="SM00015">
    <property type="entry name" value="IQ"/>
    <property type="match status" value="3"/>
</dbReference>
<dbReference type="PANTHER" id="PTHR13140">
    <property type="entry name" value="MYOSIN"/>
    <property type="match status" value="1"/>
</dbReference>
<dbReference type="Gene3D" id="2.130.10.10">
    <property type="entry name" value="YVTN repeat-like/Quinoprotein amine dehydrogenase"/>
    <property type="match status" value="1"/>
</dbReference>
<sequence length="1707" mass="195340">MANDNLKLTPGTYIFVPCKDEVWLEAFVENVTEQTVTVKLLGDKNGELREYKTTDTFYPQSVDIDGKDDVPDDLTKLTHLHEASILHSLHWRFKRDKIYSLTGNILIAVNPFKTIPNLYSNQMLMKFDYVGDKDPHVFSTASDAYYGMLDGNCQSILISGESGAGKTESTKYVLKYLCSQLIRNAVNLNNYYLNSPESKRTPQMSRTPSLSQSGGMKYSYGDEAAKQMKDNVEMKVLESNPLLESFGNASTLRNHNSSRYGKYIELQYVQRTSDRLQLIGATIQTYLLEKVRIAQQQPGERNYHVFHQLVAANRKYGNEYTFVTSNNQSWHIDLSHFQGNFRIVPDVRPIGNYDETFDLSFFNENLMAMDTLGLSSEEVNVIFSVVATVLHLTNIEFVINAECSEGAVVSNLDDKITKIAELLQVEESDLLNVLLTRSIKTVNEFYTKPKRIDEAVDTRDAIAKNIYSILFDFVVNVANSAVDPKQSEVDVSAGILDIFGFECFQLNSFEQLCINFTNETLQNFFNNCVFKYEQQLYTDEGISWNPLDFPDNQDCIDLFKAKISGIFAMIDEECHIPGGTDQTLCNKMVQKHTGNKRFDKVRTDQTCFIINHFAGGVKYKVDGFLEKNKDQLSDDSLHFITNVKNKQIKQIFESLIKSNQNLTQLMKKRKTISTQFTNQLDVLMNKIGKTEPHFIRCIKPNQYNKPNIFERLSVNEQLKCGGMLQVVEVSRAGYPVRLTHAVFYNKFKYLLRGEEQKEVLSNKPDMRKMSKMLLDTVIKRTMSADPYKEGSLAFGKTVIFFKNNVYEVLFNSLQMLRNESAVVIQKNYRSYRQRKMYKEWMKKIRTLQMYLKYKIRKIREYRRKCMWASLTVQSTYRMLKTRGEYRRRLEKWVRLQSKFRSMASRKESREKYINGAATTIQSYFKMYVQRRHYREMKRSVLKLQVNWRSVLAKRQFKRLQQEAKSLGTMIEKNQLLQEELKEDKLKLSDYESKVLQLQARLSSLNGLLMKERNEKELILMEKEQLAINNKDLTEKITHLENTNKKILADLKMIKQFISKEITSPHAGGKFLEELTGVNENYTVRPEGSPVSRVDSYQQINTEEMLAKDTMVDIVLCGPAGSGKSRLVEMALISNADEENLSRHRLFQRSKDALTSFQMHVNYFKPEHDNNALSLVEVPGEYIDDEETRKLMKNTYLIAVCFDPSSERSMIECITMVKIIMSYVQLKYTSIIMLQNDLILVEQSKIPTDLSLAQRFATENEILFVKVDNLFNFIKKTLPFIESKKSLRTILTKKPSSARSVKGQKSITKSPIAFFYERFRSFLTGIGGSASQAKLLQATIIEHEANKLPPLGLKRVAHVSKYDSAVTCVAIRPEELTDPYIVVAVGRRNGTINIFHVYRTSLELTVLSNNLRDDEQLASSLSNDEVVYDETTKIVDFATLALHTKAVTCMSFSKMNANELVSISVDCTIRAWNVMTGELVKVFNDSYPGLCIYFHPLQPNLFFSCNSNPTLRIVDYNEGTVVQKIRTKSELRCLAFDDTRLNILAGSERGSITVYESQANMLLKVTLTKQISRGPVTCLSFVSPTSSEALPSLIANVCSGSISVLNVIYDPNSGKIMELTHRYNVNNNHVALPLRSCYSKFGGGWCISGSEDRNILIFSLSDENIPFSISFHSGPVVSTAVNDNDTMMVSTDSKGVVAIWRRAMHIRN</sequence>